<sequence>MDLLRGALDGNDDQALEIAVGHALLRRISGEGAGPALRIYRPTRSVVAFSRRDSLLPGFDAALRAVRDAGFQPVVRPQGGRAVAYTPQSVVVDHASPDPDFPAGMNERFTTYGRLWADLLREHGVDARVGAVPGEYCPGAYSVNARGEVKLVGTAQRLVRQAWLFSAVAIFDDAGPLRSLLTEVYGHLGLDFDGDSVGSVRTEAPDLSLPELEAAITAAYAGQFRLTETALDDGLVESARTLADDHRR</sequence>
<evidence type="ECO:0000313" key="2">
    <source>
        <dbReference type="EMBL" id="GAA2796565.1"/>
    </source>
</evidence>
<dbReference type="Gene3D" id="3.30.930.10">
    <property type="entry name" value="Bira Bifunctional Protein, Domain 2"/>
    <property type="match status" value="1"/>
</dbReference>
<keyword evidence="2" id="KW-0436">Ligase</keyword>
<evidence type="ECO:0000259" key="1">
    <source>
        <dbReference type="PROSITE" id="PS51733"/>
    </source>
</evidence>
<evidence type="ECO:0000313" key="3">
    <source>
        <dbReference type="Proteomes" id="UP001500979"/>
    </source>
</evidence>
<dbReference type="Pfam" id="PF21948">
    <property type="entry name" value="LplA-B_cat"/>
    <property type="match status" value="1"/>
</dbReference>
<reference evidence="2 3" key="1">
    <citation type="journal article" date="2019" name="Int. J. Syst. Evol. Microbiol.">
        <title>The Global Catalogue of Microorganisms (GCM) 10K type strain sequencing project: providing services to taxonomists for standard genome sequencing and annotation.</title>
        <authorList>
            <consortium name="The Broad Institute Genomics Platform"/>
            <consortium name="The Broad Institute Genome Sequencing Center for Infectious Disease"/>
            <person name="Wu L."/>
            <person name="Ma J."/>
        </authorList>
    </citation>
    <scope>NUCLEOTIDE SEQUENCE [LARGE SCALE GENOMIC DNA]</scope>
    <source>
        <strain evidence="2 3">JCM 9383</strain>
    </source>
</reference>
<accession>A0ABN3VE93</accession>
<dbReference type="PROSITE" id="PS51733">
    <property type="entry name" value="BPL_LPL_CATALYTIC"/>
    <property type="match status" value="1"/>
</dbReference>
<name>A0ABN3VE93_9PSEU</name>
<proteinExistence type="predicted"/>
<dbReference type="EMBL" id="BAAAUX010000014">
    <property type="protein sequence ID" value="GAA2796565.1"/>
    <property type="molecule type" value="Genomic_DNA"/>
</dbReference>
<dbReference type="InterPro" id="IPR045864">
    <property type="entry name" value="aa-tRNA-synth_II/BPL/LPL"/>
</dbReference>
<dbReference type="GO" id="GO:0016874">
    <property type="term" value="F:ligase activity"/>
    <property type="evidence" value="ECO:0007669"/>
    <property type="project" value="UniProtKB-KW"/>
</dbReference>
<feature type="domain" description="BPL/LPL catalytic" evidence="1">
    <location>
        <begin position="31"/>
        <end position="228"/>
    </location>
</feature>
<comment type="caution">
    <text evidence="2">The sequence shown here is derived from an EMBL/GenBank/DDBJ whole genome shotgun (WGS) entry which is preliminary data.</text>
</comment>
<dbReference type="SUPFAM" id="SSF55681">
    <property type="entry name" value="Class II aaRS and biotin synthetases"/>
    <property type="match status" value="1"/>
</dbReference>
<keyword evidence="3" id="KW-1185">Reference proteome</keyword>
<dbReference type="InterPro" id="IPR004143">
    <property type="entry name" value="BPL_LPL_catalytic"/>
</dbReference>
<organism evidence="2 3">
    <name type="scientific">Saccharopolyspora taberi</name>
    <dbReference type="NCBI Taxonomy" id="60895"/>
    <lineage>
        <taxon>Bacteria</taxon>
        <taxon>Bacillati</taxon>
        <taxon>Actinomycetota</taxon>
        <taxon>Actinomycetes</taxon>
        <taxon>Pseudonocardiales</taxon>
        <taxon>Pseudonocardiaceae</taxon>
        <taxon>Saccharopolyspora</taxon>
    </lineage>
</organism>
<protein>
    <submittedName>
        <fullName evidence="2">Biotin/lipoate A/B protein ligase family protein</fullName>
    </submittedName>
</protein>
<dbReference type="RefSeq" id="WP_344680860.1">
    <property type="nucleotide sequence ID" value="NZ_BAAAUX010000014.1"/>
</dbReference>
<dbReference type="Proteomes" id="UP001500979">
    <property type="component" value="Unassembled WGS sequence"/>
</dbReference>
<gene>
    <name evidence="2" type="ORF">GCM10010470_34620</name>
</gene>